<name>A0ABW2V3I3_9BACL</name>
<protein>
    <submittedName>
        <fullName evidence="4">S-layer homology domain-containing protein</fullName>
    </submittedName>
</protein>
<feature type="domain" description="SLH" evidence="3">
    <location>
        <begin position="402"/>
        <end position="465"/>
    </location>
</feature>
<gene>
    <name evidence="4" type="ORF">ACFQWB_12335</name>
</gene>
<accession>A0ABW2V3I3</accession>
<dbReference type="PROSITE" id="PS51272">
    <property type="entry name" value="SLH"/>
    <property type="match status" value="3"/>
</dbReference>
<dbReference type="PANTHER" id="PTHR43308">
    <property type="entry name" value="OUTER MEMBRANE PROTEIN ALPHA-RELATED"/>
    <property type="match status" value="1"/>
</dbReference>
<dbReference type="PANTHER" id="PTHR43308:SF5">
    <property type="entry name" value="S-LAYER PROTEIN _ PEPTIDOGLYCAN ENDO-BETA-N-ACETYLGLUCOSAMINIDASE"/>
    <property type="match status" value="1"/>
</dbReference>
<keyword evidence="5" id="KW-1185">Reference proteome</keyword>
<reference evidence="5" key="1">
    <citation type="journal article" date="2019" name="Int. J. Syst. Evol. Microbiol.">
        <title>The Global Catalogue of Microorganisms (GCM) 10K type strain sequencing project: providing services to taxonomists for standard genome sequencing and annotation.</title>
        <authorList>
            <consortium name="The Broad Institute Genomics Platform"/>
            <consortium name="The Broad Institute Genome Sequencing Center for Infectious Disease"/>
            <person name="Wu L."/>
            <person name="Ma J."/>
        </authorList>
    </citation>
    <scope>NUCLEOTIDE SEQUENCE [LARGE SCALE GENOMIC DNA]</scope>
    <source>
        <strain evidence="5">JCM 18657</strain>
    </source>
</reference>
<dbReference type="InterPro" id="IPR051465">
    <property type="entry name" value="Cell_Envelope_Struct_Comp"/>
</dbReference>
<comment type="caution">
    <text evidence="4">The sequence shown here is derived from an EMBL/GenBank/DDBJ whole genome shotgun (WGS) entry which is preliminary data.</text>
</comment>
<feature type="region of interest" description="Disordered" evidence="1">
    <location>
        <begin position="104"/>
        <end position="152"/>
    </location>
</feature>
<feature type="chain" id="PRO_5045850695" evidence="2">
    <location>
        <begin position="19"/>
        <end position="528"/>
    </location>
</feature>
<evidence type="ECO:0000256" key="1">
    <source>
        <dbReference type="SAM" id="MobiDB-lite"/>
    </source>
</evidence>
<feature type="domain" description="SLH" evidence="3">
    <location>
        <begin position="341"/>
        <end position="400"/>
    </location>
</feature>
<evidence type="ECO:0000313" key="5">
    <source>
        <dbReference type="Proteomes" id="UP001596528"/>
    </source>
</evidence>
<proteinExistence type="predicted"/>
<dbReference type="EMBL" id="JBHTGQ010000027">
    <property type="protein sequence ID" value="MFC7750706.1"/>
    <property type="molecule type" value="Genomic_DNA"/>
</dbReference>
<feature type="domain" description="SLH" evidence="3">
    <location>
        <begin position="469"/>
        <end position="528"/>
    </location>
</feature>
<organism evidence="4 5">
    <name type="scientific">Paenibacillus thermoaerophilus</name>
    <dbReference type="NCBI Taxonomy" id="1215385"/>
    <lineage>
        <taxon>Bacteria</taxon>
        <taxon>Bacillati</taxon>
        <taxon>Bacillota</taxon>
        <taxon>Bacilli</taxon>
        <taxon>Bacillales</taxon>
        <taxon>Paenibacillaceae</taxon>
        <taxon>Paenibacillus</taxon>
    </lineage>
</organism>
<dbReference type="InterPro" id="IPR001119">
    <property type="entry name" value="SLH_dom"/>
</dbReference>
<dbReference type="Pfam" id="PF00395">
    <property type="entry name" value="SLH"/>
    <property type="match status" value="3"/>
</dbReference>
<keyword evidence="2" id="KW-0732">Signal</keyword>
<evidence type="ECO:0000256" key="2">
    <source>
        <dbReference type="SAM" id="SignalP"/>
    </source>
</evidence>
<feature type="signal peptide" evidence="2">
    <location>
        <begin position="1"/>
        <end position="18"/>
    </location>
</feature>
<feature type="compositionally biased region" description="Pro residues" evidence="1">
    <location>
        <begin position="114"/>
        <end position="148"/>
    </location>
</feature>
<dbReference type="RefSeq" id="WP_138789975.1">
    <property type="nucleotide sequence ID" value="NZ_JBHTGQ010000027.1"/>
</dbReference>
<sequence length="528" mass="55532">MKKWVILCILLWVLGNTAAIGSAAASSPAITITVSDHVVTVSGTVAEGSKYATIVVTNPNGDREYIDQIARQSDDKFQVSFTVGNKLAGTYRVTVGGDGTLTPASASFELTKPTPSPTPSPTPLPTPSPPAFPGPSVSPSPSPSPTPSAKPAFTVSAEMLSEPDQADGSVKVIIDEAVGEVLLPSAAAQLTQGRPVALIFMDGSLLIPVEVLRSMEKLAESAADGASISVRREQASSSAAAEALRKASAKYGAKLASAGYVYAYSISLRMKDAKETRMDSFEQPIVLTLPVPPGADPRLLGIYMTSSTGEFVYAGGRYDPIAGTIAAEVRGFGPYTALLVYDKSYDDVPESHWAHAAVKQLSARHVVDGISLTAYSPDADVTRAEFAVMLSRLLSLGDNQDEASLFHDVPASAWFSSGVNEAARAGIIQGTAPGLFSPEQPISREEMAVLIMRAYRYLTGGDAITQGAAADFRDASDISGWAVEDVSAAVRLQLLEGLEDQLFKPKDRLSRAQAAQVLANIINNLGLV</sequence>
<evidence type="ECO:0000259" key="3">
    <source>
        <dbReference type="PROSITE" id="PS51272"/>
    </source>
</evidence>
<evidence type="ECO:0000313" key="4">
    <source>
        <dbReference type="EMBL" id="MFC7750706.1"/>
    </source>
</evidence>
<dbReference type="Proteomes" id="UP001596528">
    <property type="component" value="Unassembled WGS sequence"/>
</dbReference>